<dbReference type="RefSeq" id="WP_129605689.1">
    <property type="nucleotide sequence ID" value="NZ_SBLB01000010.1"/>
</dbReference>
<keyword evidence="2" id="KW-1185">Reference proteome</keyword>
<dbReference type="EMBL" id="SBLB01000010">
    <property type="protein sequence ID" value="RYC66929.1"/>
    <property type="molecule type" value="Genomic_DNA"/>
</dbReference>
<reference evidence="1 2" key="1">
    <citation type="submission" date="2019-01" db="EMBL/GenBank/DDBJ databases">
        <title>Spirosoma flava sp. nov., a propanil-degrading bacterium isolated from herbicide-contaminated soil.</title>
        <authorList>
            <person name="Zhang L."/>
            <person name="Jiang J.-D."/>
        </authorList>
    </citation>
    <scope>NUCLEOTIDE SEQUENCE [LARGE SCALE GENOMIC DNA]</scope>
    <source>
        <strain evidence="1 2">TY50</strain>
    </source>
</reference>
<sequence length="236" mass="26732">MRQVIRISLLLLIGQTGWAGGVVDDSVKASARFEHLAQQVGLRDLRLKPAEYQVRIWINESLTYGDADELYVIDKKETGLFLSHYALQWHQNTIKKARRLVHKQVADTLVWQQLLADDLLTLPDQSLLKDNINPKPNPRDTTVRVSVHSDSGVTIRAKKTEPRAIMSDGVNYRFDIISANIRRSYTYHCPVGYAGVTPRVVELQKVVSLLKRIFTLFDTPTSSLCAVDIPQIRVTV</sequence>
<gene>
    <name evidence="1" type="ORF">EQG79_26490</name>
</gene>
<dbReference type="AlphaFoldDB" id="A0A4Q2UJJ4"/>
<comment type="caution">
    <text evidence="1">The sequence shown here is derived from an EMBL/GenBank/DDBJ whole genome shotgun (WGS) entry which is preliminary data.</text>
</comment>
<dbReference type="Proteomes" id="UP000290407">
    <property type="component" value="Unassembled WGS sequence"/>
</dbReference>
<protein>
    <submittedName>
        <fullName evidence="1">Uncharacterized protein</fullName>
    </submittedName>
</protein>
<accession>A0A4Q2UJJ4</accession>
<evidence type="ECO:0000313" key="1">
    <source>
        <dbReference type="EMBL" id="RYC66929.1"/>
    </source>
</evidence>
<name>A0A4Q2UJJ4_9BACT</name>
<evidence type="ECO:0000313" key="2">
    <source>
        <dbReference type="Proteomes" id="UP000290407"/>
    </source>
</evidence>
<proteinExistence type="predicted"/>
<organism evidence="1 2">
    <name type="scientific">Spirosoma sordidisoli</name>
    <dbReference type="NCBI Taxonomy" id="2502893"/>
    <lineage>
        <taxon>Bacteria</taxon>
        <taxon>Pseudomonadati</taxon>
        <taxon>Bacteroidota</taxon>
        <taxon>Cytophagia</taxon>
        <taxon>Cytophagales</taxon>
        <taxon>Cytophagaceae</taxon>
        <taxon>Spirosoma</taxon>
    </lineage>
</organism>